<dbReference type="GeneID" id="136074386"/>
<evidence type="ECO:0000313" key="1">
    <source>
        <dbReference type="Proteomes" id="UP001652625"/>
    </source>
</evidence>
<evidence type="ECO:0000313" key="2">
    <source>
        <dbReference type="RefSeq" id="XP_065642771.1"/>
    </source>
</evidence>
<accession>A0ABM4B1X1</accession>
<keyword evidence="1" id="KW-1185">Reference proteome</keyword>
<sequence length="130" mass="15588">MPYEKRLQLLKLTTLEERRLRGDLIFQFKIQNGCEEINWINDSISKVQLKPYNFRSHNQKLTKAYCKSNARYNFFSCRVVNAWNGLPPQIVESITIDQFKNKLDKSDYCKNNLLNTKQYLYTLKSKQCYF</sequence>
<gene>
    <name evidence="2" type="primary">LOC136074386</name>
</gene>
<name>A0ABM4B1X1_HYDVU</name>
<dbReference type="Proteomes" id="UP001652625">
    <property type="component" value="Chromosome 01"/>
</dbReference>
<protein>
    <submittedName>
        <fullName evidence="2">Uncharacterized protein LOC136074386</fullName>
    </submittedName>
</protein>
<reference evidence="2" key="2">
    <citation type="submission" date="2025-08" db="UniProtKB">
        <authorList>
            <consortium name="RefSeq"/>
        </authorList>
    </citation>
    <scope>IDENTIFICATION</scope>
</reference>
<organism evidence="1 2">
    <name type="scientific">Hydra vulgaris</name>
    <name type="common">Hydra</name>
    <name type="synonym">Hydra attenuata</name>
    <dbReference type="NCBI Taxonomy" id="6087"/>
    <lineage>
        <taxon>Eukaryota</taxon>
        <taxon>Metazoa</taxon>
        <taxon>Cnidaria</taxon>
        <taxon>Hydrozoa</taxon>
        <taxon>Hydroidolina</taxon>
        <taxon>Anthoathecata</taxon>
        <taxon>Aplanulata</taxon>
        <taxon>Hydridae</taxon>
        <taxon>Hydra</taxon>
    </lineage>
</organism>
<dbReference type="RefSeq" id="XP_065642771.1">
    <property type="nucleotide sequence ID" value="XM_065786699.1"/>
</dbReference>
<proteinExistence type="predicted"/>
<reference evidence="1" key="1">
    <citation type="submission" date="2025-05" db="UniProtKB">
        <authorList>
            <consortium name="RefSeq"/>
        </authorList>
    </citation>
    <scope>NUCLEOTIDE SEQUENCE [LARGE SCALE GENOMIC DNA]</scope>
</reference>